<dbReference type="InterPro" id="IPR037401">
    <property type="entry name" value="SnoaL-like"/>
</dbReference>
<evidence type="ECO:0000259" key="1">
    <source>
        <dbReference type="Pfam" id="PF12680"/>
    </source>
</evidence>
<evidence type="ECO:0000313" key="2">
    <source>
        <dbReference type="EMBL" id="MET4583206.1"/>
    </source>
</evidence>
<dbReference type="Gene3D" id="3.10.450.50">
    <property type="match status" value="1"/>
</dbReference>
<proteinExistence type="predicted"/>
<protein>
    <submittedName>
        <fullName evidence="2">Ketosteroid isomerase-like protein</fullName>
    </submittedName>
</protein>
<organism evidence="2 3">
    <name type="scientific">Conyzicola nivalis</name>
    <dbReference type="NCBI Taxonomy" id="1477021"/>
    <lineage>
        <taxon>Bacteria</taxon>
        <taxon>Bacillati</taxon>
        <taxon>Actinomycetota</taxon>
        <taxon>Actinomycetes</taxon>
        <taxon>Micrococcales</taxon>
        <taxon>Microbacteriaceae</taxon>
        <taxon>Conyzicola</taxon>
    </lineage>
</organism>
<reference evidence="2 3" key="1">
    <citation type="submission" date="2024-06" db="EMBL/GenBank/DDBJ databases">
        <title>Sorghum-associated microbial communities from plants grown in Nebraska, USA.</title>
        <authorList>
            <person name="Schachtman D."/>
        </authorList>
    </citation>
    <scope>NUCLEOTIDE SEQUENCE [LARGE SCALE GENOMIC DNA]</scope>
    <source>
        <strain evidence="2 3">2857</strain>
    </source>
</reference>
<accession>A0ABV2QQ58</accession>
<dbReference type="EMBL" id="JBEPSJ010000003">
    <property type="protein sequence ID" value="MET4583206.1"/>
    <property type="molecule type" value="Genomic_DNA"/>
</dbReference>
<keyword evidence="3" id="KW-1185">Reference proteome</keyword>
<dbReference type="SUPFAM" id="SSF54427">
    <property type="entry name" value="NTF2-like"/>
    <property type="match status" value="1"/>
</dbReference>
<comment type="caution">
    <text evidence="2">The sequence shown here is derived from an EMBL/GenBank/DDBJ whole genome shotgun (WGS) entry which is preliminary data.</text>
</comment>
<dbReference type="RefSeq" id="WP_354025370.1">
    <property type="nucleotide sequence ID" value="NZ_JBEPSJ010000003.1"/>
</dbReference>
<dbReference type="InterPro" id="IPR032710">
    <property type="entry name" value="NTF2-like_dom_sf"/>
</dbReference>
<gene>
    <name evidence="2" type="ORF">ABIE21_002725</name>
</gene>
<dbReference type="Pfam" id="PF12680">
    <property type="entry name" value="SnoaL_2"/>
    <property type="match status" value="1"/>
</dbReference>
<sequence length="133" mass="14734">MSELETYYADLIGAVGRQDLASIQGLIDPSFVIHYDTSLPFGGVYYGVEGFFDFLGQLTGHLEDLKTEQLNYMEDANGEQYTLIIKLTARVAATGQQIETQVSELWTVRDGKAVEARAWYWGAAAIEWGTSAV</sequence>
<dbReference type="Proteomes" id="UP001549257">
    <property type="component" value="Unassembled WGS sequence"/>
</dbReference>
<feature type="domain" description="SnoaL-like" evidence="1">
    <location>
        <begin position="11"/>
        <end position="115"/>
    </location>
</feature>
<name>A0ABV2QQ58_9MICO</name>
<evidence type="ECO:0000313" key="3">
    <source>
        <dbReference type="Proteomes" id="UP001549257"/>
    </source>
</evidence>